<keyword evidence="2" id="KW-1185">Reference proteome</keyword>
<dbReference type="Proteomes" id="UP001515480">
    <property type="component" value="Unassembled WGS sequence"/>
</dbReference>
<gene>
    <name evidence="1" type="ORF">AB1Y20_010187</name>
</gene>
<name>A0AB34K8S0_PRYPA</name>
<comment type="caution">
    <text evidence="1">The sequence shown here is derived from an EMBL/GenBank/DDBJ whole genome shotgun (WGS) entry which is preliminary data.</text>
</comment>
<proteinExistence type="predicted"/>
<protein>
    <recommendedName>
        <fullName evidence="3">SAM domain-containing protein</fullName>
    </recommendedName>
</protein>
<sequence length="312" mass="34247">MGLEDWLKGVRTGLSAYAEVFRSDGAADEEALALYSMEDEEVLEKLLAAAGCPRLNRRLLIDALRALRKARTRACSVGSVTPGAASSSASSGMSSIGIMPTPLVDTDGEEWLPLGELPDKVIKKRRKVQKVSSCSYAQEVQLDEARAAGKHRVQSGNVIERAFSRASQASWESAAHGTASLGSVPVKETSGRSWSFPTCTEQGPGDAEVQEEGFTKVSCPRCDMALYHVKERADVEAKRSQAELAKMKGNHHGVYNYSKLRRLLASNFMARLHYSVIQEKSIKTEEKEVKVTLLLRLLLARTVTFAFLFVHE</sequence>
<reference evidence="1 2" key="1">
    <citation type="journal article" date="2024" name="Science">
        <title>Giant polyketide synthase enzymes in the biosynthesis of giant marine polyether toxins.</title>
        <authorList>
            <person name="Fallon T.R."/>
            <person name="Shende V.V."/>
            <person name="Wierzbicki I.H."/>
            <person name="Pendleton A.L."/>
            <person name="Watervoot N.F."/>
            <person name="Auber R.P."/>
            <person name="Gonzalez D.J."/>
            <person name="Wisecaver J.H."/>
            <person name="Moore B.S."/>
        </authorList>
    </citation>
    <scope>NUCLEOTIDE SEQUENCE [LARGE SCALE GENOMIC DNA]</scope>
    <source>
        <strain evidence="1 2">12B1</strain>
    </source>
</reference>
<dbReference type="AlphaFoldDB" id="A0AB34K8S0"/>
<evidence type="ECO:0008006" key="3">
    <source>
        <dbReference type="Google" id="ProtNLM"/>
    </source>
</evidence>
<evidence type="ECO:0000313" key="1">
    <source>
        <dbReference type="EMBL" id="KAL1528864.1"/>
    </source>
</evidence>
<organism evidence="1 2">
    <name type="scientific">Prymnesium parvum</name>
    <name type="common">Toxic golden alga</name>
    <dbReference type="NCBI Taxonomy" id="97485"/>
    <lineage>
        <taxon>Eukaryota</taxon>
        <taxon>Haptista</taxon>
        <taxon>Haptophyta</taxon>
        <taxon>Prymnesiophyceae</taxon>
        <taxon>Prymnesiales</taxon>
        <taxon>Prymnesiaceae</taxon>
        <taxon>Prymnesium</taxon>
    </lineage>
</organism>
<dbReference type="EMBL" id="JBGBPQ010000002">
    <property type="protein sequence ID" value="KAL1528864.1"/>
    <property type="molecule type" value="Genomic_DNA"/>
</dbReference>
<evidence type="ECO:0000313" key="2">
    <source>
        <dbReference type="Proteomes" id="UP001515480"/>
    </source>
</evidence>
<accession>A0AB34K8S0</accession>